<dbReference type="SMART" id="SM00460">
    <property type="entry name" value="TGc"/>
    <property type="match status" value="1"/>
</dbReference>
<proteinExistence type="predicted"/>
<sequence length="284" mass="32412">MIEIEIRYEATYQYEDTASFSPHLVRLLPRNGFAVRTDRSKITTNEGTDVQYRQDIFDNLVAYCFYPKELDHLSYKLELDLRLEEKNPFHFLLDSHALNVPFTYTQEEASVLSAYITPRQPLGPIPAALDRPTKEIPTVDWLVGLNSWLHENIEYERRDEGEAYSPEQTLALMKGSCRDYAVLAVEVLRHHGLAARLVSGFSWEEELPEEDRRAENALHAWVETYLPGAGWVGIDPTNGIFCGHHFIATAVGLTPAHIAPVHGHYYGKKTINSTLTTNLSIRRK</sequence>
<dbReference type="EMBL" id="BDCO01000002">
    <property type="protein sequence ID" value="GAT33807.1"/>
    <property type="molecule type" value="Genomic_DNA"/>
</dbReference>
<dbReference type="InParanoid" id="A0A146GAJ0"/>
<dbReference type="RefSeq" id="WP_075079497.1">
    <property type="nucleotide sequence ID" value="NZ_BDCO01000002.1"/>
</dbReference>
<organism evidence="2 3">
    <name type="scientific">Terrimicrobium sacchariphilum</name>
    <dbReference type="NCBI Taxonomy" id="690879"/>
    <lineage>
        <taxon>Bacteria</taxon>
        <taxon>Pseudomonadati</taxon>
        <taxon>Verrucomicrobiota</taxon>
        <taxon>Terrimicrobiia</taxon>
        <taxon>Terrimicrobiales</taxon>
        <taxon>Terrimicrobiaceae</taxon>
        <taxon>Terrimicrobium</taxon>
    </lineage>
</organism>
<evidence type="ECO:0000313" key="2">
    <source>
        <dbReference type="EMBL" id="GAT33807.1"/>
    </source>
</evidence>
<dbReference type="Proteomes" id="UP000076023">
    <property type="component" value="Unassembled WGS sequence"/>
</dbReference>
<accession>A0A146GAJ0</accession>
<dbReference type="STRING" id="690879.TSACC_22225"/>
<dbReference type="InterPro" id="IPR002931">
    <property type="entry name" value="Transglutaminase-like"/>
</dbReference>
<dbReference type="InterPro" id="IPR038765">
    <property type="entry name" value="Papain-like_cys_pep_sf"/>
</dbReference>
<keyword evidence="3" id="KW-1185">Reference proteome</keyword>
<dbReference type="InterPro" id="IPR013589">
    <property type="entry name" value="Bac_transglu_N"/>
</dbReference>
<dbReference type="SUPFAM" id="SSF54001">
    <property type="entry name" value="Cysteine proteinases"/>
    <property type="match status" value="1"/>
</dbReference>
<dbReference type="Gene3D" id="3.10.620.30">
    <property type="match status" value="1"/>
</dbReference>
<gene>
    <name evidence="2" type="ORF">TSACC_22225</name>
</gene>
<protein>
    <submittedName>
        <fullName evidence="2">Transglutaminase-like enzyme, putative cysteine protease</fullName>
    </submittedName>
</protein>
<dbReference type="PANTHER" id="PTHR33490">
    <property type="entry name" value="BLR5614 PROTEIN-RELATED"/>
    <property type="match status" value="1"/>
</dbReference>
<dbReference type="GO" id="GO:0006508">
    <property type="term" value="P:proteolysis"/>
    <property type="evidence" value="ECO:0007669"/>
    <property type="project" value="UniProtKB-KW"/>
</dbReference>
<dbReference type="GO" id="GO:0008233">
    <property type="term" value="F:peptidase activity"/>
    <property type="evidence" value="ECO:0007669"/>
    <property type="project" value="UniProtKB-KW"/>
</dbReference>
<evidence type="ECO:0000259" key="1">
    <source>
        <dbReference type="SMART" id="SM00460"/>
    </source>
</evidence>
<keyword evidence="2" id="KW-0645">Protease</keyword>
<evidence type="ECO:0000313" key="3">
    <source>
        <dbReference type="Proteomes" id="UP000076023"/>
    </source>
</evidence>
<comment type="caution">
    <text evidence="2">The sequence shown here is derived from an EMBL/GenBank/DDBJ whole genome shotgun (WGS) entry which is preliminary data.</text>
</comment>
<reference evidence="3" key="1">
    <citation type="journal article" date="2017" name="Genome Announc.">
        <title>Draft Genome Sequence of Terrimicrobium sacchariphilum NM-5T, a Facultative Anaerobic Soil Bacterium of the Class Spartobacteria.</title>
        <authorList>
            <person name="Qiu Y.L."/>
            <person name="Tourlousse D.M."/>
            <person name="Matsuura N."/>
            <person name="Ohashi A."/>
            <person name="Sekiguchi Y."/>
        </authorList>
    </citation>
    <scope>NUCLEOTIDE SEQUENCE [LARGE SCALE GENOMIC DNA]</scope>
    <source>
        <strain evidence="3">NM-5</strain>
    </source>
</reference>
<dbReference type="Pfam" id="PF08379">
    <property type="entry name" value="Bact_transglu_N"/>
    <property type="match status" value="1"/>
</dbReference>
<name>A0A146GAJ0_TERSA</name>
<dbReference type="PANTHER" id="PTHR33490:SF1">
    <property type="entry name" value="SLL1233 PROTEIN"/>
    <property type="match status" value="1"/>
</dbReference>
<keyword evidence="2" id="KW-0378">Hydrolase</keyword>
<feature type="domain" description="Transglutaminase-like" evidence="1">
    <location>
        <begin position="169"/>
        <end position="238"/>
    </location>
</feature>
<dbReference type="OrthoDB" id="9787782at2"/>
<dbReference type="AlphaFoldDB" id="A0A146GAJ0"/>
<dbReference type="Pfam" id="PF01841">
    <property type="entry name" value="Transglut_core"/>
    <property type="match status" value="1"/>
</dbReference>